<feature type="domain" description="Lipoxygenase" evidence="13">
    <location>
        <begin position="225"/>
        <end position="580"/>
    </location>
</feature>
<dbReference type="AlphaFoldDB" id="A0AA39E666"/>
<keyword evidence="7" id="KW-0560">Oxidoreductase</keyword>
<dbReference type="SUPFAM" id="SSF49723">
    <property type="entry name" value="Lipase/lipooxygenase domain (PLAT/LH2 domain)"/>
    <property type="match status" value="1"/>
</dbReference>
<dbReference type="FunFam" id="3.10.450.60:FF:000002">
    <property type="entry name" value="Lipoxygenase"/>
    <property type="match status" value="1"/>
</dbReference>
<feature type="domain" description="PLAT" evidence="12">
    <location>
        <begin position="97"/>
        <end position="222"/>
    </location>
</feature>
<dbReference type="InterPro" id="IPR027433">
    <property type="entry name" value="Lipoxygenase_dom_3"/>
</dbReference>
<evidence type="ECO:0000256" key="4">
    <source>
        <dbReference type="ARBA" id="ARBA00022767"/>
    </source>
</evidence>
<dbReference type="InterPro" id="IPR001246">
    <property type="entry name" value="LipOase_plant"/>
</dbReference>
<evidence type="ECO:0000256" key="3">
    <source>
        <dbReference type="ARBA" id="ARBA00022723"/>
    </source>
</evidence>
<dbReference type="InterPro" id="IPR001024">
    <property type="entry name" value="PLAT/LH2_dom"/>
</dbReference>
<evidence type="ECO:0000256" key="1">
    <source>
        <dbReference type="ARBA" id="ARBA00009419"/>
    </source>
</evidence>
<dbReference type="Gene3D" id="4.10.375.10">
    <property type="entry name" value="Lipoxygenase-1, Domain 2"/>
    <property type="match status" value="1"/>
</dbReference>
<dbReference type="PROSITE" id="PS50095">
    <property type="entry name" value="PLAT"/>
    <property type="match status" value="1"/>
</dbReference>
<dbReference type="PROSITE" id="PS51393">
    <property type="entry name" value="LIPOXYGENASE_3"/>
    <property type="match status" value="1"/>
</dbReference>
<accession>A0AA39E666</accession>
<dbReference type="PRINTS" id="PR00468">
    <property type="entry name" value="PLTLPOXGNASE"/>
</dbReference>
<comment type="caution">
    <text evidence="14">The sequence shown here is derived from an EMBL/GenBank/DDBJ whole genome shotgun (WGS) entry which is preliminary data.</text>
</comment>
<evidence type="ECO:0000256" key="6">
    <source>
        <dbReference type="ARBA" id="ARBA00022964"/>
    </source>
</evidence>
<evidence type="ECO:0000313" key="14">
    <source>
        <dbReference type="EMBL" id="KAJ9709763.1"/>
    </source>
</evidence>
<dbReference type="SMART" id="SM00308">
    <property type="entry name" value="LH2"/>
    <property type="match status" value="1"/>
</dbReference>
<keyword evidence="4" id="KW-0925">Oxylipin biosynthesis</keyword>
<keyword evidence="6" id="KW-0223">Dioxygenase</keyword>
<dbReference type="Proteomes" id="UP001168098">
    <property type="component" value="Unassembled WGS sequence"/>
</dbReference>
<sequence>MLGAQRIAPVNSGVVWRAPAQLESNGRARRSWVPGHRSPVAGARPIRAVISSEDKAVESGAKAVESKDGNVLSSSSSSSSSAKGIDVRAVITIRKKMKEKITEKIEDQWESFMNGIGQGISIQLVSEEIDPVTMSGKSVESFVRGWLPKPSNLPYIVEYAADFTVPLDFGSPGAVLISNLHGKEFHLMEIVIHGFDEGPIFFPANSWIHSRKDNPESRIIFRNQAYLPSQTPPGLKDLRREDLLSLRGNRKGERKPHDRIYDYAPYNDLGNPDKSEDLARPVLSGEERPYPRRCRTGRPPTRTDPMCESRAEKPHPVYVPRDETFEEIKQNTFSAGRLKALFHNLIPSIAATLSSSDIPFKCFSEIDKLYNDGVLLLEDEDQKISGNVFPSNMMKQVLSVGQKLLKYEIPAIISRDRFAWLRDNEFARQTLAGVNPVNIEILKEFPIVSKLDPAVYGPPESAITKELIQQELSGITVEEAIEEKRLFILDYHDMLLPFIGKMNTLPERQAYASRTVFFFTRTGFLRPIAIELSLPPTPSSPGKKRVYTHGHDATSHWIWKQAKAHVCSNDAGVHQLVNHW</sequence>
<gene>
    <name evidence="14" type="ORF">PVL29_001299</name>
</gene>
<dbReference type="Gene3D" id="4.10.372.10">
    <property type="entry name" value="Lipoxygenase-1, Domain 3"/>
    <property type="match status" value="1"/>
</dbReference>
<dbReference type="GO" id="GO:0016702">
    <property type="term" value="F:oxidoreductase activity, acting on single donors with incorporation of molecular oxygen, incorporation of two atoms of oxygen"/>
    <property type="evidence" value="ECO:0007669"/>
    <property type="project" value="InterPro"/>
</dbReference>
<evidence type="ECO:0000256" key="9">
    <source>
        <dbReference type="ARBA" id="ARBA00023160"/>
    </source>
</evidence>
<dbReference type="PANTHER" id="PTHR11771">
    <property type="entry name" value="LIPOXYGENASE"/>
    <property type="match status" value="1"/>
</dbReference>
<dbReference type="Pfam" id="PF00305">
    <property type="entry name" value="Lipoxygenase"/>
    <property type="match status" value="1"/>
</dbReference>
<dbReference type="InterPro" id="IPR000907">
    <property type="entry name" value="LipOase"/>
</dbReference>
<evidence type="ECO:0000256" key="11">
    <source>
        <dbReference type="SAM" id="MobiDB-lite"/>
    </source>
</evidence>
<dbReference type="GO" id="GO:0031408">
    <property type="term" value="P:oxylipin biosynthetic process"/>
    <property type="evidence" value="ECO:0007669"/>
    <property type="project" value="UniProtKB-KW"/>
</dbReference>
<protein>
    <recommendedName>
        <fullName evidence="16">Lipoxygenase</fullName>
    </recommendedName>
</protein>
<evidence type="ECO:0000259" key="13">
    <source>
        <dbReference type="PROSITE" id="PS51393"/>
    </source>
</evidence>
<dbReference type="GO" id="GO:0046872">
    <property type="term" value="F:metal ion binding"/>
    <property type="evidence" value="ECO:0007669"/>
    <property type="project" value="UniProtKB-KW"/>
</dbReference>
<dbReference type="InterPro" id="IPR036226">
    <property type="entry name" value="LipOase_C_sf"/>
</dbReference>
<evidence type="ECO:0000256" key="7">
    <source>
        <dbReference type="ARBA" id="ARBA00023002"/>
    </source>
</evidence>
<dbReference type="InterPro" id="IPR036392">
    <property type="entry name" value="PLAT/LH2_dom_sf"/>
</dbReference>
<keyword evidence="5" id="KW-0276">Fatty acid metabolism</keyword>
<dbReference type="Gene3D" id="3.10.450.60">
    <property type="match status" value="1"/>
</dbReference>
<evidence type="ECO:0000259" key="12">
    <source>
        <dbReference type="PROSITE" id="PS50095"/>
    </source>
</evidence>
<dbReference type="SUPFAM" id="SSF48484">
    <property type="entry name" value="Lipoxigenase"/>
    <property type="match status" value="1"/>
</dbReference>
<name>A0AA39E666_VITRO</name>
<feature type="compositionally biased region" description="Basic and acidic residues" evidence="11">
    <location>
        <begin position="271"/>
        <end position="290"/>
    </location>
</feature>
<keyword evidence="9" id="KW-0275">Fatty acid biosynthesis</keyword>
<reference evidence="14 15" key="1">
    <citation type="journal article" date="2023" name="BMC Biotechnol.">
        <title>Vitis rotundifolia cv Carlos genome sequencing.</title>
        <authorList>
            <person name="Huff M."/>
            <person name="Hulse-Kemp A."/>
            <person name="Scheffler B."/>
            <person name="Youngblood R."/>
            <person name="Simpson S."/>
            <person name="Babiker E."/>
            <person name="Staton M."/>
        </authorList>
    </citation>
    <scope>NUCLEOTIDE SEQUENCE [LARGE SCALE GENOMIC DNA]</scope>
    <source>
        <tissue evidence="14">Leaf</tissue>
    </source>
</reference>
<feature type="region of interest" description="Disordered" evidence="11">
    <location>
        <begin position="60"/>
        <end position="81"/>
    </location>
</feature>
<keyword evidence="15" id="KW-1185">Reference proteome</keyword>
<evidence type="ECO:0000313" key="15">
    <source>
        <dbReference type="Proteomes" id="UP001168098"/>
    </source>
</evidence>
<organism evidence="14 15">
    <name type="scientific">Vitis rotundifolia</name>
    <name type="common">Muscadine grape</name>
    <dbReference type="NCBI Taxonomy" id="103349"/>
    <lineage>
        <taxon>Eukaryota</taxon>
        <taxon>Viridiplantae</taxon>
        <taxon>Streptophyta</taxon>
        <taxon>Embryophyta</taxon>
        <taxon>Tracheophyta</taxon>
        <taxon>Spermatophyta</taxon>
        <taxon>Magnoliopsida</taxon>
        <taxon>eudicotyledons</taxon>
        <taxon>Gunneridae</taxon>
        <taxon>Pentapetalae</taxon>
        <taxon>rosids</taxon>
        <taxon>Vitales</taxon>
        <taxon>Vitaceae</taxon>
        <taxon>Viteae</taxon>
        <taxon>Vitis</taxon>
    </lineage>
</organism>
<evidence type="ECO:0000256" key="10">
    <source>
        <dbReference type="PROSITE-ProRule" id="PRU00152"/>
    </source>
</evidence>
<dbReference type="GO" id="GO:0006633">
    <property type="term" value="P:fatty acid biosynthetic process"/>
    <property type="evidence" value="ECO:0007669"/>
    <property type="project" value="UniProtKB-KW"/>
</dbReference>
<comment type="similarity">
    <text evidence="1">Belongs to the lipoxygenase family.</text>
</comment>
<evidence type="ECO:0000256" key="5">
    <source>
        <dbReference type="ARBA" id="ARBA00022832"/>
    </source>
</evidence>
<dbReference type="InterPro" id="IPR013819">
    <property type="entry name" value="LipOase_C"/>
</dbReference>
<evidence type="ECO:0000256" key="8">
    <source>
        <dbReference type="ARBA" id="ARBA00023098"/>
    </source>
</evidence>
<dbReference type="Gene3D" id="2.60.60.20">
    <property type="entry name" value="PLAT/LH2 domain"/>
    <property type="match status" value="1"/>
</dbReference>
<dbReference type="EMBL" id="JARBHA010000001">
    <property type="protein sequence ID" value="KAJ9709763.1"/>
    <property type="molecule type" value="Genomic_DNA"/>
</dbReference>
<dbReference type="Pfam" id="PF01477">
    <property type="entry name" value="PLAT"/>
    <property type="match status" value="1"/>
</dbReference>
<keyword evidence="3" id="KW-0479">Metal-binding</keyword>
<proteinExistence type="inferred from homology"/>
<feature type="region of interest" description="Disordered" evidence="11">
    <location>
        <begin position="247"/>
        <end position="312"/>
    </location>
</feature>
<comment type="caution">
    <text evidence="10">Lacks conserved residue(s) required for the propagation of feature annotation.</text>
</comment>
<dbReference type="GO" id="GO:0034440">
    <property type="term" value="P:lipid oxidation"/>
    <property type="evidence" value="ECO:0007669"/>
    <property type="project" value="InterPro"/>
</dbReference>
<keyword evidence="2" id="KW-0444">Lipid biosynthesis</keyword>
<evidence type="ECO:0008006" key="16">
    <source>
        <dbReference type="Google" id="ProtNLM"/>
    </source>
</evidence>
<keyword evidence="8" id="KW-0443">Lipid metabolism</keyword>
<evidence type="ECO:0000256" key="2">
    <source>
        <dbReference type="ARBA" id="ARBA00022516"/>
    </source>
</evidence>